<dbReference type="PANTHER" id="PTHR12304:SF4">
    <property type="entry name" value="URIDINE NUCLEOSIDASE"/>
    <property type="match status" value="1"/>
</dbReference>
<evidence type="ECO:0000256" key="1">
    <source>
        <dbReference type="ARBA" id="ARBA00022801"/>
    </source>
</evidence>
<dbReference type="Gene3D" id="3.90.245.10">
    <property type="entry name" value="Ribonucleoside hydrolase-like"/>
    <property type="match status" value="1"/>
</dbReference>
<dbReference type="GO" id="GO:0005829">
    <property type="term" value="C:cytosol"/>
    <property type="evidence" value="ECO:0007669"/>
    <property type="project" value="TreeGrafter"/>
</dbReference>
<dbReference type="EMBL" id="JAKMUU010000001">
    <property type="protein sequence ID" value="MCZ9306165.1"/>
    <property type="molecule type" value="Genomic_DNA"/>
</dbReference>
<evidence type="ECO:0000313" key="6">
    <source>
        <dbReference type="Proteomes" id="UP001146430"/>
    </source>
</evidence>
<dbReference type="PANTHER" id="PTHR12304">
    <property type="entry name" value="INOSINE-URIDINE PREFERRING NUCLEOSIDE HYDROLASE"/>
    <property type="match status" value="1"/>
</dbReference>
<dbReference type="GO" id="GO:0006152">
    <property type="term" value="P:purine nucleoside catabolic process"/>
    <property type="evidence" value="ECO:0007669"/>
    <property type="project" value="TreeGrafter"/>
</dbReference>
<dbReference type="Proteomes" id="UP001146430">
    <property type="component" value="Unassembled WGS sequence"/>
</dbReference>
<dbReference type="SUPFAM" id="SSF53590">
    <property type="entry name" value="Nucleoside hydrolase"/>
    <property type="match status" value="1"/>
</dbReference>
<keyword evidence="7" id="KW-1185">Reference proteome</keyword>
<dbReference type="Pfam" id="PF01156">
    <property type="entry name" value="IU_nuc_hydro"/>
    <property type="match status" value="1"/>
</dbReference>
<evidence type="ECO:0000313" key="5">
    <source>
        <dbReference type="EMBL" id="MDV2422929.1"/>
    </source>
</evidence>
<reference evidence="5 7" key="2">
    <citation type="submission" date="2023-08" db="EMBL/GenBank/DDBJ databases">
        <title>Genomic characterization of the C. tuberculostearicum species complex, a ubiquitous member of the human skin microbiome.</title>
        <authorList>
            <person name="Ahmed N."/>
            <person name="Deming C."/>
            <person name="Conlan S."/>
            <person name="Segre J."/>
        </authorList>
    </citation>
    <scope>NUCLEOTIDE SEQUENCE [LARGE SCALE GENOMIC DNA]</scope>
    <source>
        <strain evidence="5 7">CTNIH19</strain>
    </source>
</reference>
<accession>A0A9X3M8N3</accession>
<evidence type="ECO:0000313" key="4">
    <source>
        <dbReference type="EMBL" id="MCZ9306165.1"/>
    </source>
</evidence>
<dbReference type="GO" id="GO:0008477">
    <property type="term" value="F:purine nucleosidase activity"/>
    <property type="evidence" value="ECO:0007669"/>
    <property type="project" value="TreeGrafter"/>
</dbReference>
<dbReference type="EMBL" id="JAVBID010000001">
    <property type="protein sequence ID" value="MDV2422929.1"/>
    <property type="molecule type" value="Genomic_DNA"/>
</dbReference>
<dbReference type="InterPro" id="IPR036452">
    <property type="entry name" value="Ribo_hydro-like"/>
</dbReference>
<dbReference type="Proteomes" id="UP001185631">
    <property type="component" value="Unassembled WGS sequence"/>
</dbReference>
<dbReference type="InterPro" id="IPR001910">
    <property type="entry name" value="Inosine/uridine_hydrolase_dom"/>
</dbReference>
<dbReference type="InterPro" id="IPR023186">
    <property type="entry name" value="IUNH"/>
</dbReference>
<evidence type="ECO:0000313" key="7">
    <source>
        <dbReference type="Proteomes" id="UP001185631"/>
    </source>
</evidence>
<dbReference type="CDD" id="cd02650">
    <property type="entry name" value="nuc_hydro_CaPnhB"/>
    <property type="match status" value="1"/>
</dbReference>
<dbReference type="RefSeq" id="WP_269945398.1">
    <property type="nucleotide sequence ID" value="NZ_JAKMUU010000001.1"/>
</dbReference>
<protein>
    <submittedName>
        <fullName evidence="4">Nucleoside hydrolase</fullName>
    </submittedName>
</protein>
<name>A0A9X3M8N3_9CORY</name>
<comment type="caution">
    <text evidence="4">The sequence shown here is derived from an EMBL/GenBank/DDBJ whole genome shotgun (WGS) entry which is preliminary data.</text>
</comment>
<keyword evidence="2" id="KW-0326">Glycosidase</keyword>
<evidence type="ECO:0000259" key="3">
    <source>
        <dbReference type="Pfam" id="PF01156"/>
    </source>
</evidence>
<reference evidence="4" key="1">
    <citation type="submission" date="2022-02" db="EMBL/GenBank/DDBJ databases">
        <title>Corynebacterium sp. from urogenital microbiome.</title>
        <authorList>
            <person name="Cappelli E.A."/>
            <person name="Ribeiro T.G."/>
            <person name="Peixe L."/>
        </authorList>
    </citation>
    <scope>NUCLEOTIDE SEQUENCE</scope>
    <source>
        <strain evidence="4">C8Ua_181</strain>
    </source>
</reference>
<gene>
    <name evidence="4" type="ORF">L8V01_01520</name>
    <name evidence="5" type="ORF">RAE13_00675</name>
</gene>
<sequence>MKAILDLDTGIDDALALAYAIAHPNLELIGVTCTYGNVTVPLAVRNTLALLELLGKNNIPVLAGPSPDGFRPSDISSFIHGHNGVGEVLLPPATTQAQSQPAAEFLIQAVHEHGDDLVIIPTGPSTTIAAAMQQNPSFAANSHLVMMGGALTVPGNVTPWSEANISQDPEATDYLFRHTHDTTMVGLDVTLRTLLTTAESARWRATGTHAGRIFADMVDYYIRAYATTSPHLGGCGLHDPLAVAVAADASLVDVLSINLKTDTTGPTRGRTIADETRLDAPPTARVAVEVDSERFVREFVESLEKLFGDLYKPVLRPKRF</sequence>
<organism evidence="4 6">
    <name type="scientific">Corynebacterium curieae</name>
    <dbReference type="NCBI Taxonomy" id="2913500"/>
    <lineage>
        <taxon>Bacteria</taxon>
        <taxon>Bacillati</taxon>
        <taxon>Actinomycetota</taxon>
        <taxon>Actinomycetes</taxon>
        <taxon>Mycobacteriales</taxon>
        <taxon>Corynebacteriaceae</taxon>
        <taxon>Corynebacterium</taxon>
    </lineage>
</organism>
<feature type="domain" description="Inosine/uridine-preferring nucleoside hydrolase" evidence="3">
    <location>
        <begin position="4"/>
        <end position="296"/>
    </location>
</feature>
<dbReference type="AlphaFoldDB" id="A0A9X3M8N3"/>
<keyword evidence="1 4" id="KW-0378">Hydrolase</keyword>
<proteinExistence type="predicted"/>
<evidence type="ECO:0000256" key="2">
    <source>
        <dbReference type="ARBA" id="ARBA00023295"/>
    </source>
</evidence>